<sequence>SQVNDYDDAQYVGNITIGTPGQLFQVWYCIIIMFIMNANSIAPFFKNAAIDGILGLAFQSIAEENVVPPFIEAINQHLVDLPLFTVWLEHKGIQENVPGGIYTYGAVDNVNCGPVIAYQPLTTATYYQFKMSSVALGTYSNHKGWQVISDTGTSLISAPVDIVERIAAAAGARWSKAVGLYILPSCNDQIPPLKLTIGSTTYEIDYKNMVIPVSLHFCPSWILGDPFFRQYCQIYDVGNKRMGFANSLQK</sequence>
<protein>
    <recommendedName>
        <fullName evidence="12">Peptidase A1 domain-containing protein</fullName>
    </recommendedName>
</protein>
<reference evidence="13" key="1">
    <citation type="submission" date="2023-10" db="EMBL/GenBank/DDBJ databases">
        <title>Genome assembly of Pristionchus species.</title>
        <authorList>
            <person name="Yoshida K."/>
            <person name="Sommer R.J."/>
        </authorList>
    </citation>
    <scope>NUCLEOTIDE SEQUENCE</scope>
    <source>
        <strain evidence="13">RS5133</strain>
    </source>
</reference>
<keyword evidence="10" id="KW-0325">Glycoprotein</keyword>
<dbReference type="GO" id="GO:0005764">
    <property type="term" value="C:lysosome"/>
    <property type="evidence" value="ECO:0007669"/>
    <property type="project" value="TreeGrafter"/>
</dbReference>
<dbReference type="PANTHER" id="PTHR47966">
    <property type="entry name" value="BETA-SITE APP-CLEAVING ENZYME, ISOFORM A-RELATED"/>
    <property type="match status" value="1"/>
</dbReference>
<dbReference type="InterPro" id="IPR001461">
    <property type="entry name" value="Aspartic_peptidase_A1"/>
</dbReference>
<evidence type="ECO:0000256" key="8">
    <source>
        <dbReference type="ARBA" id="ARBA00023145"/>
    </source>
</evidence>
<comment type="subcellular location">
    <subcellularLocation>
        <location evidence="1">Secreted</location>
    </subcellularLocation>
</comment>
<organism evidence="13 14">
    <name type="scientific">Pristionchus fissidentatus</name>
    <dbReference type="NCBI Taxonomy" id="1538716"/>
    <lineage>
        <taxon>Eukaryota</taxon>
        <taxon>Metazoa</taxon>
        <taxon>Ecdysozoa</taxon>
        <taxon>Nematoda</taxon>
        <taxon>Chromadorea</taxon>
        <taxon>Rhabditida</taxon>
        <taxon>Rhabditina</taxon>
        <taxon>Diplogasteromorpha</taxon>
        <taxon>Diplogasteroidea</taxon>
        <taxon>Neodiplogasteridae</taxon>
        <taxon>Pristionchus</taxon>
    </lineage>
</organism>
<dbReference type="CDD" id="cd05471">
    <property type="entry name" value="pepsin_like"/>
    <property type="match status" value="1"/>
</dbReference>
<dbReference type="InterPro" id="IPR033121">
    <property type="entry name" value="PEPTIDASE_A1"/>
</dbReference>
<evidence type="ECO:0000313" key="14">
    <source>
        <dbReference type="Proteomes" id="UP001432322"/>
    </source>
</evidence>
<evidence type="ECO:0000256" key="5">
    <source>
        <dbReference type="ARBA" id="ARBA00022729"/>
    </source>
</evidence>
<dbReference type="Proteomes" id="UP001432322">
    <property type="component" value="Unassembled WGS sequence"/>
</dbReference>
<dbReference type="InterPro" id="IPR001969">
    <property type="entry name" value="Aspartic_peptidase_AS"/>
</dbReference>
<keyword evidence="7 11" id="KW-0378">Hydrolase</keyword>
<dbReference type="Pfam" id="PF00026">
    <property type="entry name" value="Asp"/>
    <property type="match status" value="1"/>
</dbReference>
<proteinExistence type="inferred from homology"/>
<dbReference type="PROSITE" id="PS00141">
    <property type="entry name" value="ASP_PROTEASE"/>
    <property type="match status" value="1"/>
</dbReference>
<evidence type="ECO:0000256" key="11">
    <source>
        <dbReference type="RuleBase" id="RU000454"/>
    </source>
</evidence>
<dbReference type="GO" id="GO:0005576">
    <property type="term" value="C:extracellular region"/>
    <property type="evidence" value="ECO:0007669"/>
    <property type="project" value="UniProtKB-SubCell"/>
</dbReference>
<keyword evidence="6 11" id="KW-0064">Aspartyl protease</keyword>
<keyword evidence="9" id="KW-1015">Disulfide bond</keyword>
<name>A0AAV5UYG4_9BILA</name>
<evidence type="ECO:0000256" key="3">
    <source>
        <dbReference type="ARBA" id="ARBA00022525"/>
    </source>
</evidence>
<evidence type="ECO:0000256" key="2">
    <source>
        <dbReference type="ARBA" id="ARBA00007447"/>
    </source>
</evidence>
<comment type="similarity">
    <text evidence="2 11">Belongs to the peptidase A1 family.</text>
</comment>
<evidence type="ECO:0000313" key="13">
    <source>
        <dbReference type="EMBL" id="GMT12154.1"/>
    </source>
</evidence>
<dbReference type="InterPro" id="IPR034164">
    <property type="entry name" value="Pepsin-like_dom"/>
</dbReference>
<dbReference type="SUPFAM" id="SSF50630">
    <property type="entry name" value="Acid proteases"/>
    <property type="match status" value="1"/>
</dbReference>
<evidence type="ECO:0000259" key="12">
    <source>
        <dbReference type="PROSITE" id="PS51767"/>
    </source>
</evidence>
<dbReference type="PRINTS" id="PR00792">
    <property type="entry name" value="PEPSIN"/>
</dbReference>
<keyword evidence="4 11" id="KW-0645">Protease</keyword>
<dbReference type="AlphaFoldDB" id="A0AAV5UYG4"/>
<accession>A0AAV5UYG4</accession>
<keyword evidence="8" id="KW-0865">Zymogen</keyword>
<dbReference type="EMBL" id="BTSY01000001">
    <property type="protein sequence ID" value="GMT12154.1"/>
    <property type="molecule type" value="Genomic_DNA"/>
</dbReference>
<evidence type="ECO:0000256" key="4">
    <source>
        <dbReference type="ARBA" id="ARBA00022670"/>
    </source>
</evidence>
<evidence type="ECO:0000256" key="1">
    <source>
        <dbReference type="ARBA" id="ARBA00004613"/>
    </source>
</evidence>
<keyword evidence="3" id="KW-0964">Secreted</keyword>
<gene>
    <name evidence="13" type="ORF">PFISCL1PPCAC_3451</name>
</gene>
<keyword evidence="5" id="KW-0732">Signal</keyword>
<evidence type="ECO:0000256" key="9">
    <source>
        <dbReference type="ARBA" id="ARBA00023157"/>
    </source>
</evidence>
<comment type="caution">
    <text evidence="13">The sequence shown here is derived from an EMBL/GenBank/DDBJ whole genome shotgun (WGS) entry which is preliminary data.</text>
</comment>
<feature type="domain" description="Peptidase A1" evidence="12">
    <location>
        <begin position="1"/>
        <end position="245"/>
    </location>
</feature>
<keyword evidence="14" id="KW-1185">Reference proteome</keyword>
<dbReference type="FunFam" id="2.40.70.10:FF:000058">
    <property type="entry name" value="ASpartyl Protease"/>
    <property type="match status" value="1"/>
</dbReference>
<feature type="non-terminal residue" evidence="13">
    <location>
        <position position="1"/>
    </location>
</feature>
<dbReference type="GO" id="GO:0006508">
    <property type="term" value="P:proteolysis"/>
    <property type="evidence" value="ECO:0007669"/>
    <property type="project" value="UniProtKB-KW"/>
</dbReference>
<dbReference type="PROSITE" id="PS51767">
    <property type="entry name" value="PEPTIDASE_A1"/>
    <property type="match status" value="1"/>
</dbReference>
<feature type="non-terminal residue" evidence="13">
    <location>
        <position position="250"/>
    </location>
</feature>
<dbReference type="Gene3D" id="2.40.70.10">
    <property type="entry name" value="Acid Proteases"/>
    <property type="match status" value="2"/>
</dbReference>
<evidence type="ECO:0000256" key="7">
    <source>
        <dbReference type="ARBA" id="ARBA00022801"/>
    </source>
</evidence>
<dbReference type="PANTHER" id="PTHR47966:SF45">
    <property type="entry name" value="PEPTIDASE A1 DOMAIN-CONTAINING PROTEIN"/>
    <property type="match status" value="1"/>
</dbReference>
<evidence type="ECO:0000256" key="10">
    <source>
        <dbReference type="ARBA" id="ARBA00023180"/>
    </source>
</evidence>
<dbReference type="GO" id="GO:0004190">
    <property type="term" value="F:aspartic-type endopeptidase activity"/>
    <property type="evidence" value="ECO:0007669"/>
    <property type="project" value="UniProtKB-KW"/>
</dbReference>
<evidence type="ECO:0000256" key="6">
    <source>
        <dbReference type="ARBA" id="ARBA00022750"/>
    </source>
</evidence>
<dbReference type="InterPro" id="IPR021109">
    <property type="entry name" value="Peptidase_aspartic_dom_sf"/>
</dbReference>